<evidence type="ECO:0000313" key="2">
    <source>
        <dbReference type="Proteomes" id="UP001223586"/>
    </source>
</evidence>
<keyword evidence="2" id="KW-1185">Reference proteome</keyword>
<comment type="caution">
    <text evidence="1">The sequence shown here is derived from an EMBL/GenBank/DDBJ whole genome shotgun (WGS) entry which is preliminary data.</text>
</comment>
<dbReference type="PROSITE" id="PS51257">
    <property type="entry name" value="PROKAR_LIPOPROTEIN"/>
    <property type="match status" value="1"/>
</dbReference>
<proteinExistence type="predicted"/>
<dbReference type="RefSeq" id="WP_307232430.1">
    <property type="nucleotide sequence ID" value="NZ_JAUSTT010000030.1"/>
</dbReference>
<accession>A0ABT9WXZ2</accession>
<reference evidence="1 2" key="1">
    <citation type="submission" date="2023-07" db="EMBL/GenBank/DDBJ databases">
        <title>Genomic Encyclopedia of Type Strains, Phase IV (KMG-IV): sequencing the most valuable type-strain genomes for metagenomic binning, comparative biology and taxonomic classification.</title>
        <authorList>
            <person name="Goeker M."/>
        </authorList>
    </citation>
    <scope>NUCLEOTIDE SEQUENCE [LARGE SCALE GENOMIC DNA]</scope>
    <source>
        <strain evidence="1 2">DSM 23837</strain>
    </source>
</reference>
<protein>
    <recommendedName>
        <fullName evidence="3">DUF3221 domain-containing protein</fullName>
    </recommendedName>
</protein>
<gene>
    <name evidence="1" type="ORF">J2S08_003872</name>
</gene>
<dbReference type="EMBL" id="JAUSTT010000030">
    <property type="protein sequence ID" value="MDQ0177978.1"/>
    <property type="molecule type" value="Genomic_DNA"/>
</dbReference>
<name>A0ABT9WXZ2_9BACI</name>
<dbReference type="Proteomes" id="UP001223586">
    <property type="component" value="Unassembled WGS sequence"/>
</dbReference>
<organism evidence="1 2">
    <name type="scientific">Bacillus chungangensis</name>
    <dbReference type="NCBI Taxonomy" id="587633"/>
    <lineage>
        <taxon>Bacteria</taxon>
        <taxon>Bacillati</taxon>
        <taxon>Bacillota</taxon>
        <taxon>Bacilli</taxon>
        <taxon>Bacillales</taxon>
        <taxon>Bacillaceae</taxon>
        <taxon>Bacillus</taxon>
    </lineage>
</organism>
<evidence type="ECO:0000313" key="1">
    <source>
        <dbReference type="EMBL" id="MDQ0177978.1"/>
    </source>
</evidence>
<evidence type="ECO:0008006" key="3">
    <source>
        <dbReference type="Google" id="ProtNLM"/>
    </source>
</evidence>
<sequence length="102" mass="11546">MGKLCIFILLFIITGCNSNELNSDDIQLAGGHIKGCIKEEEGQTYLYNESIEVLLRSDTISVKDDLIIGKNYKIEYDYLLESNPGRAGVIDYEEISKKDYCK</sequence>